<dbReference type="InterPro" id="IPR005064">
    <property type="entry name" value="BUG"/>
</dbReference>
<protein>
    <submittedName>
        <fullName evidence="3">Tripartite tricarboxylate transporter substrate binding protein</fullName>
    </submittedName>
</protein>
<dbReference type="SUPFAM" id="SSF53850">
    <property type="entry name" value="Periplasmic binding protein-like II"/>
    <property type="match status" value="1"/>
</dbReference>
<dbReference type="CDD" id="cd07012">
    <property type="entry name" value="PBP2_Bug_TTT"/>
    <property type="match status" value="1"/>
</dbReference>
<dbReference type="RefSeq" id="WP_345250997.1">
    <property type="nucleotide sequence ID" value="NZ_BAABFO010000017.1"/>
</dbReference>
<reference evidence="4" key="1">
    <citation type="journal article" date="2019" name="Int. J. Syst. Evol. Microbiol.">
        <title>The Global Catalogue of Microorganisms (GCM) 10K type strain sequencing project: providing services to taxonomists for standard genome sequencing and annotation.</title>
        <authorList>
            <consortium name="The Broad Institute Genomics Platform"/>
            <consortium name="The Broad Institute Genome Sequencing Center for Infectious Disease"/>
            <person name="Wu L."/>
            <person name="Ma J."/>
        </authorList>
    </citation>
    <scope>NUCLEOTIDE SEQUENCE [LARGE SCALE GENOMIC DNA]</scope>
    <source>
        <strain evidence="4">JCM 17666</strain>
    </source>
</reference>
<dbReference type="Gene3D" id="3.40.190.10">
    <property type="entry name" value="Periplasmic binding protein-like II"/>
    <property type="match status" value="1"/>
</dbReference>
<keyword evidence="4" id="KW-1185">Reference proteome</keyword>
<proteinExistence type="inferred from homology"/>
<organism evidence="3 4">
    <name type="scientific">Pigmentiphaga soli</name>
    <dbReference type="NCBI Taxonomy" id="1007095"/>
    <lineage>
        <taxon>Bacteria</taxon>
        <taxon>Pseudomonadati</taxon>
        <taxon>Pseudomonadota</taxon>
        <taxon>Betaproteobacteria</taxon>
        <taxon>Burkholderiales</taxon>
        <taxon>Alcaligenaceae</taxon>
        <taxon>Pigmentiphaga</taxon>
    </lineage>
</organism>
<dbReference type="InterPro" id="IPR042100">
    <property type="entry name" value="Bug_dom1"/>
</dbReference>
<evidence type="ECO:0000256" key="1">
    <source>
        <dbReference type="ARBA" id="ARBA00006987"/>
    </source>
</evidence>
<evidence type="ECO:0000256" key="2">
    <source>
        <dbReference type="SAM" id="SignalP"/>
    </source>
</evidence>
<comment type="caution">
    <text evidence="3">The sequence shown here is derived from an EMBL/GenBank/DDBJ whole genome shotgun (WGS) entry which is preliminary data.</text>
</comment>
<dbReference type="EMBL" id="BAABFO010000017">
    <property type="protein sequence ID" value="GAA4337505.1"/>
    <property type="molecule type" value="Genomic_DNA"/>
</dbReference>
<evidence type="ECO:0000313" key="4">
    <source>
        <dbReference type="Proteomes" id="UP001501671"/>
    </source>
</evidence>
<gene>
    <name evidence="3" type="ORF">GCM10023144_33300</name>
</gene>
<dbReference type="Proteomes" id="UP001501671">
    <property type="component" value="Unassembled WGS sequence"/>
</dbReference>
<name>A0ABP8HD23_9BURK</name>
<feature type="signal peptide" evidence="2">
    <location>
        <begin position="1"/>
        <end position="36"/>
    </location>
</feature>
<dbReference type="Gene3D" id="3.40.190.150">
    <property type="entry name" value="Bordetella uptake gene, domain 1"/>
    <property type="match status" value="1"/>
</dbReference>
<sequence length="338" mass="35525">MKPFAPAIRAAARWQQALACAAVAGLALAAAPAVHADNGAYPNKPVRVIVPFPPGGGTDVVARMFATRLSQSMGQPFVIDNRGGATGTIGTNAVANAAPDGYTLLVGSLSSHVLAPLTLETDAKAADPVKDFTPIGMLAYHPMVLNVNPSVKANTVAELVAETKRRPMFYSSIGTGSLFHFAGAEFDQLTGAQASHVPYRGAAPALADLLAGQVQMMFDTIQSSLPHIQKGALKPIAVTAKKRSPLLPNVPTLAEEGLADFDIASWVGMLAPAGTPKEVVDRLAAELDKLARDRDFVAQAARTGTDVPRMTPAEFGAILVKDQRQFAERFQRINLAGK</sequence>
<dbReference type="PANTHER" id="PTHR42928:SF5">
    <property type="entry name" value="BLR1237 PROTEIN"/>
    <property type="match status" value="1"/>
</dbReference>
<feature type="chain" id="PRO_5046217989" evidence="2">
    <location>
        <begin position="37"/>
        <end position="338"/>
    </location>
</feature>
<dbReference type="Pfam" id="PF03401">
    <property type="entry name" value="TctC"/>
    <property type="match status" value="1"/>
</dbReference>
<evidence type="ECO:0000313" key="3">
    <source>
        <dbReference type="EMBL" id="GAA4337505.1"/>
    </source>
</evidence>
<dbReference type="PIRSF" id="PIRSF017082">
    <property type="entry name" value="YflP"/>
    <property type="match status" value="1"/>
</dbReference>
<dbReference type="PANTHER" id="PTHR42928">
    <property type="entry name" value="TRICARBOXYLATE-BINDING PROTEIN"/>
    <property type="match status" value="1"/>
</dbReference>
<comment type="similarity">
    <text evidence="1">Belongs to the UPF0065 (bug) family.</text>
</comment>
<keyword evidence="2" id="KW-0732">Signal</keyword>
<accession>A0ABP8HD23</accession>